<dbReference type="GO" id="GO:0015221">
    <property type="term" value="F:lipopolysaccharide transmembrane transporter activity"/>
    <property type="evidence" value="ECO:0007669"/>
    <property type="project" value="InterPro"/>
</dbReference>
<dbReference type="Gene3D" id="2.60.450.10">
    <property type="entry name" value="Lipopolysaccharide (LPS) transport protein A like domain"/>
    <property type="match status" value="1"/>
</dbReference>
<accession>A0A1H8S3X0</accession>
<dbReference type="InterPro" id="IPR010664">
    <property type="entry name" value="LipoPS_assembly_LptC-rel"/>
</dbReference>
<organism evidence="7 8">
    <name type="scientific">Propionispora vibrioides</name>
    <dbReference type="NCBI Taxonomy" id="112903"/>
    <lineage>
        <taxon>Bacteria</taxon>
        <taxon>Bacillati</taxon>
        <taxon>Bacillota</taxon>
        <taxon>Negativicutes</taxon>
        <taxon>Selenomonadales</taxon>
        <taxon>Sporomusaceae</taxon>
        <taxon>Propionispora</taxon>
    </lineage>
</organism>
<dbReference type="Proteomes" id="UP000198847">
    <property type="component" value="Unassembled WGS sequence"/>
</dbReference>
<dbReference type="InterPro" id="IPR052363">
    <property type="entry name" value="LPS_export_LptC"/>
</dbReference>
<dbReference type="PANTHER" id="PTHR37481:SF1">
    <property type="entry name" value="LIPOPOLYSACCHARIDE EXPORT SYSTEM PROTEIN LPTC"/>
    <property type="match status" value="1"/>
</dbReference>
<evidence type="ECO:0000313" key="7">
    <source>
        <dbReference type="EMBL" id="SEO73292.1"/>
    </source>
</evidence>
<dbReference type="InterPro" id="IPR026265">
    <property type="entry name" value="LptC"/>
</dbReference>
<keyword evidence="4 6" id="KW-1133">Transmembrane helix</keyword>
<evidence type="ECO:0000256" key="3">
    <source>
        <dbReference type="ARBA" id="ARBA00022692"/>
    </source>
</evidence>
<dbReference type="STRING" id="112903.SAMN04490178_104187"/>
<name>A0A1H8S3X0_9FIRM</name>
<reference evidence="7 8" key="1">
    <citation type="submission" date="2016-10" db="EMBL/GenBank/DDBJ databases">
        <authorList>
            <person name="de Groot N.N."/>
        </authorList>
    </citation>
    <scope>NUCLEOTIDE SEQUENCE [LARGE SCALE GENOMIC DNA]</scope>
    <source>
        <strain evidence="7 8">DSM 13305</strain>
    </source>
</reference>
<evidence type="ECO:0000256" key="1">
    <source>
        <dbReference type="ARBA" id="ARBA00022475"/>
    </source>
</evidence>
<evidence type="ECO:0000256" key="6">
    <source>
        <dbReference type="SAM" id="Phobius"/>
    </source>
</evidence>
<sequence>MTKKQYAVIACAVIVLAGGLYYILGGDSASSRQPVSEAGSAVTDKLSYSGSSIIEEHDGKRSWELSAETIEVDPNTKNTTLKNITGTFYRDNGGKIIVTAPQGFIDGTTRDIVLDSQVEAVAEDGATFMAPTVRFNNAEKRYYGTGGVRVTRDDTVLTGDQLESDANMEKIKVSGHAHIIQGGKAQ</sequence>
<dbReference type="Pfam" id="PF06835">
    <property type="entry name" value="LptC"/>
    <property type="match status" value="1"/>
</dbReference>
<keyword evidence="2" id="KW-0997">Cell inner membrane</keyword>
<keyword evidence="5 6" id="KW-0472">Membrane</keyword>
<evidence type="ECO:0000256" key="4">
    <source>
        <dbReference type="ARBA" id="ARBA00022989"/>
    </source>
</evidence>
<dbReference type="PANTHER" id="PTHR37481">
    <property type="entry name" value="LIPOPOLYSACCHARIDE EXPORT SYSTEM PROTEIN LPTC"/>
    <property type="match status" value="1"/>
</dbReference>
<dbReference type="OrthoDB" id="1629081at2"/>
<dbReference type="RefSeq" id="WP_091744586.1">
    <property type="nucleotide sequence ID" value="NZ_FODY01000004.1"/>
</dbReference>
<evidence type="ECO:0000256" key="2">
    <source>
        <dbReference type="ARBA" id="ARBA00022519"/>
    </source>
</evidence>
<dbReference type="GO" id="GO:0005886">
    <property type="term" value="C:plasma membrane"/>
    <property type="evidence" value="ECO:0007669"/>
    <property type="project" value="InterPro"/>
</dbReference>
<feature type="transmembrane region" description="Helical" evidence="6">
    <location>
        <begin position="6"/>
        <end position="24"/>
    </location>
</feature>
<dbReference type="GO" id="GO:0030288">
    <property type="term" value="C:outer membrane-bounded periplasmic space"/>
    <property type="evidence" value="ECO:0007669"/>
    <property type="project" value="TreeGrafter"/>
</dbReference>
<dbReference type="EMBL" id="FODY01000004">
    <property type="protein sequence ID" value="SEO73292.1"/>
    <property type="molecule type" value="Genomic_DNA"/>
</dbReference>
<protein>
    <submittedName>
        <fullName evidence="7">LPS export ABC transporter protein LptC</fullName>
    </submittedName>
</protein>
<dbReference type="GO" id="GO:0017089">
    <property type="term" value="F:glycolipid transfer activity"/>
    <property type="evidence" value="ECO:0007669"/>
    <property type="project" value="TreeGrafter"/>
</dbReference>
<keyword evidence="8" id="KW-1185">Reference proteome</keyword>
<proteinExistence type="predicted"/>
<dbReference type="NCBIfam" id="TIGR04409">
    <property type="entry name" value="LptC_YrbK"/>
    <property type="match status" value="1"/>
</dbReference>
<keyword evidence="1" id="KW-1003">Cell membrane</keyword>
<evidence type="ECO:0000256" key="5">
    <source>
        <dbReference type="ARBA" id="ARBA00023136"/>
    </source>
</evidence>
<evidence type="ECO:0000313" key="8">
    <source>
        <dbReference type="Proteomes" id="UP000198847"/>
    </source>
</evidence>
<dbReference type="AlphaFoldDB" id="A0A1H8S3X0"/>
<keyword evidence="3 6" id="KW-0812">Transmembrane</keyword>
<gene>
    <name evidence="7" type="ORF">SAMN04490178_104187</name>
</gene>